<dbReference type="EMBL" id="QGNW01000133">
    <property type="protein sequence ID" value="RVW92841.1"/>
    <property type="molecule type" value="Genomic_DNA"/>
</dbReference>
<dbReference type="Pfam" id="PF07727">
    <property type="entry name" value="RVT_2"/>
    <property type="match status" value="1"/>
</dbReference>
<accession>A0A438I802</accession>
<dbReference type="PANTHER" id="PTHR11439">
    <property type="entry name" value="GAG-POL-RELATED RETROTRANSPOSON"/>
    <property type="match status" value="1"/>
</dbReference>
<proteinExistence type="predicted"/>
<dbReference type="InterPro" id="IPR013103">
    <property type="entry name" value="RVT_2"/>
</dbReference>
<protein>
    <submittedName>
        <fullName evidence="2">Retrovirus-related Pol polyprotein from transposon RE1</fullName>
    </submittedName>
</protein>
<dbReference type="AlphaFoldDB" id="A0A438I802"/>
<feature type="domain" description="Reverse transcriptase Ty1/copia-type" evidence="1">
    <location>
        <begin position="7"/>
        <end position="113"/>
    </location>
</feature>
<dbReference type="SUPFAM" id="SSF56672">
    <property type="entry name" value="DNA/RNA polymerases"/>
    <property type="match status" value="1"/>
</dbReference>
<gene>
    <name evidence="2" type="primary">RE1_1988</name>
    <name evidence="2" type="ORF">CK203_040419</name>
</gene>
<evidence type="ECO:0000259" key="1">
    <source>
        <dbReference type="Pfam" id="PF07727"/>
    </source>
</evidence>
<dbReference type="InterPro" id="IPR043502">
    <property type="entry name" value="DNA/RNA_pol_sf"/>
</dbReference>
<name>A0A438I802_VITVI</name>
<reference evidence="2 3" key="1">
    <citation type="journal article" date="2018" name="PLoS Genet.">
        <title>Population sequencing reveals clonal diversity and ancestral inbreeding in the grapevine cultivar Chardonnay.</title>
        <authorList>
            <person name="Roach M.J."/>
            <person name="Johnson D.L."/>
            <person name="Bohlmann J."/>
            <person name="van Vuuren H.J."/>
            <person name="Jones S.J."/>
            <person name="Pretorius I.S."/>
            <person name="Schmidt S.A."/>
            <person name="Borneman A.R."/>
        </authorList>
    </citation>
    <scope>NUCLEOTIDE SEQUENCE [LARGE SCALE GENOMIC DNA]</scope>
    <source>
        <strain evidence="3">cv. Chardonnay</strain>
        <tissue evidence="2">Leaf</tissue>
    </source>
</reference>
<comment type="caution">
    <text evidence="2">The sequence shown here is derived from an EMBL/GenBank/DDBJ whole genome shotgun (WGS) entry which is preliminary data.</text>
</comment>
<dbReference type="CDD" id="cd09272">
    <property type="entry name" value="RNase_HI_RT_Ty1"/>
    <property type="match status" value="1"/>
</dbReference>
<dbReference type="PANTHER" id="PTHR11439:SF440">
    <property type="entry name" value="INTEGRASE CATALYTIC DOMAIN-CONTAINING PROTEIN"/>
    <property type="match status" value="1"/>
</dbReference>
<organism evidence="2 3">
    <name type="scientific">Vitis vinifera</name>
    <name type="common">Grape</name>
    <dbReference type="NCBI Taxonomy" id="29760"/>
    <lineage>
        <taxon>Eukaryota</taxon>
        <taxon>Viridiplantae</taxon>
        <taxon>Streptophyta</taxon>
        <taxon>Embryophyta</taxon>
        <taxon>Tracheophyta</taxon>
        <taxon>Spermatophyta</taxon>
        <taxon>Magnoliopsida</taxon>
        <taxon>eudicotyledons</taxon>
        <taxon>Gunneridae</taxon>
        <taxon>Pentapetalae</taxon>
        <taxon>rosids</taxon>
        <taxon>Vitales</taxon>
        <taxon>Vitaceae</taxon>
        <taxon>Viteae</taxon>
        <taxon>Vitis</taxon>
    </lineage>
</organism>
<evidence type="ECO:0000313" key="2">
    <source>
        <dbReference type="EMBL" id="RVW92841.1"/>
    </source>
</evidence>
<evidence type="ECO:0000313" key="3">
    <source>
        <dbReference type="Proteomes" id="UP000288805"/>
    </source>
</evidence>
<sequence length="306" mass="35112">MLSKKKNGTWEIVNLLRKKKTVGCKWVFTVKCRANRSVERYKECLEAKGFGQTHDIDYQETFAPIAKINSIRVLLSLVVSLDQPLDQLDVKNTFLNGDLEEEVFMSLPVGLEKHLGILGCKAVETPIEPNLKLQSAKPEDVKNREQFQKLVGRLIYLSHTRPNIAFEVSMISQFMHSPGPKHFEVVYRILSKKQMWCLEAVVARSSVEVKFRSIAHGICEVMWVKRILDKLKVSSPSPIKAYCDNKIEISIAYNPILHDRTKHVEVDKHFIKEKVENEQICIAYIPIDEQIADVLTKGLSKKQLRN</sequence>
<dbReference type="Proteomes" id="UP000288805">
    <property type="component" value="Unassembled WGS sequence"/>
</dbReference>